<sequence length="172" mass="18876">MPLACWSEVATGPLVCAAKPMRRLSGRIETHLFPSSAHGYVGAVSRLCTARFGTRSLLVLVSPCCFKCARWRQRQSQTRIPLAWTSSRCLCRVCRLTLVVHSPLGFSRTGGSSPKTLNPSHPGKSLDRASAGWCCSSEAHPIQQTYRLDHPLGSIRFSNCFGPFLAYSLHEG</sequence>
<gene>
    <name evidence="1" type="ORF">BD289DRAFT_242452</name>
</gene>
<keyword evidence="2" id="KW-1185">Reference proteome</keyword>
<dbReference type="Proteomes" id="UP000241462">
    <property type="component" value="Unassembled WGS sequence"/>
</dbReference>
<evidence type="ECO:0000313" key="1">
    <source>
        <dbReference type="EMBL" id="PSR87161.1"/>
    </source>
</evidence>
<dbReference type="AlphaFoldDB" id="A0A2T3A9D7"/>
<evidence type="ECO:0000313" key="2">
    <source>
        <dbReference type="Proteomes" id="UP000241462"/>
    </source>
</evidence>
<organism evidence="1 2">
    <name type="scientific">Coniella lustricola</name>
    <dbReference type="NCBI Taxonomy" id="2025994"/>
    <lineage>
        <taxon>Eukaryota</taxon>
        <taxon>Fungi</taxon>
        <taxon>Dikarya</taxon>
        <taxon>Ascomycota</taxon>
        <taxon>Pezizomycotina</taxon>
        <taxon>Sordariomycetes</taxon>
        <taxon>Sordariomycetidae</taxon>
        <taxon>Diaporthales</taxon>
        <taxon>Schizoparmaceae</taxon>
        <taxon>Coniella</taxon>
    </lineage>
</organism>
<dbReference type="EMBL" id="KZ678432">
    <property type="protein sequence ID" value="PSR87161.1"/>
    <property type="molecule type" value="Genomic_DNA"/>
</dbReference>
<accession>A0A2T3A9D7</accession>
<proteinExistence type="predicted"/>
<reference evidence="1 2" key="1">
    <citation type="journal article" date="2018" name="Mycol. Prog.">
        <title>Coniella lustricola, a new species from submerged detritus.</title>
        <authorList>
            <person name="Raudabaugh D.B."/>
            <person name="Iturriaga T."/>
            <person name="Carver A."/>
            <person name="Mondo S."/>
            <person name="Pangilinan J."/>
            <person name="Lipzen A."/>
            <person name="He G."/>
            <person name="Amirebrahimi M."/>
            <person name="Grigoriev I.V."/>
            <person name="Miller A.N."/>
        </authorList>
    </citation>
    <scope>NUCLEOTIDE SEQUENCE [LARGE SCALE GENOMIC DNA]</scope>
    <source>
        <strain evidence="1 2">B22-T-1</strain>
    </source>
</reference>
<dbReference type="InParanoid" id="A0A2T3A9D7"/>
<name>A0A2T3A9D7_9PEZI</name>
<protein>
    <submittedName>
        <fullName evidence="1">Uncharacterized protein</fullName>
    </submittedName>
</protein>